<dbReference type="PROSITE" id="PS51318">
    <property type="entry name" value="TAT"/>
    <property type="match status" value="1"/>
</dbReference>
<dbReference type="PANTHER" id="PTHR30532">
    <property type="entry name" value="IRON III DICITRATE-BINDING PERIPLASMIC PROTEIN"/>
    <property type="match status" value="1"/>
</dbReference>
<evidence type="ECO:0000313" key="6">
    <source>
        <dbReference type="EMBL" id="GAA0291909.1"/>
    </source>
</evidence>
<dbReference type="RefSeq" id="WP_211312411.1">
    <property type="nucleotide sequence ID" value="NZ_BAAABL010000020.1"/>
</dbReference>
<evidence type="ECO:0000256" key="1">
    <source>
        <dbReference type="ARBA" id="ARBA00004196"/>
    </source>
</evidence>
<gene>
    <name evidence="6" type="ORF">GCM10009066_03010</name>
</gene>
<dbReference type="InterPro" id="IPR051313">
    <property type="entry name" value="Bact_iron-sidero_bind"/>
</dbReference>
<dbReference type="PROSITE" id="PS50983">
    <property type="entry name" value="FE_B12_PBP"/>
    <property type="match status" value="1"/>
</dbReference>
<feature type="domain" description="Fe/B12 periplasmic-binding" evidence="5">
    <location>
        <begin position="74"/>
        <end position="364"/>
    </location>
</feature>
<dbReference type="PROSITE" id="PS51257">
    <property type="entry name" value="PROKAR_LIPOPROTEIN"/>
    <property type="match status" value="1"/>
</dbReference>
<dbReference type="InterPro" id="IPR006311">
    <property type="entry name" value="TAT_signal"/>
</dbReference>
<keyword evidence="2" id="KW-0813">Transport</keyword>
<organism evidence="6 7">
    <name type="scientific">Halarchaeum salinum</name>
    <dbReference type="NCBI Taxonomy" id="489912"/>
    <lineage>
        <taxon>Archaea</taxon>
        <taxon>Methanobacteriati</taxon>
        <taxon>Methanobacteriota</taxon>
        <taxon>Stenosarchaea group</taxon>
        <taxon>Halobacteria</taxon>
        <taxon>Halobacteriales</taxon>
        <taxon>Halobacteriaceae</taxon>
    </lineage>
</organism>
<keyword evidence="7" id="KW-1185">Reference proteome</keyword>
<keyword evidence="3" id="KW-0732">Signal</keyword>
<dbReference type="AlphaFoldDB" id="A0AAV3S5H0"/>
<evidence type="ECO:0000256" key="2">
    <source>
        <dbReference type="ARBA" id="ARBA00022448"/>
    </source>
</evidence>
<accession>A0AAV3S5H0</accession>
<feature type="region of interest" description="Disordered" evidence="4">
    <location>
        <begin position="31"/>
        <end position="52"/>
    </location>
</feature>
<dbReference type="Gene3D" id="3.40.50.1980">
    <property type="entry name" value="Nitrogenase molybdenum iron protein domain"/>
    <property type="match status" value="2"/>
</dbReference>
<evidence type="ECO:0000256" key="4">
    <source>
        <dbReference type="SAM" id="MobiDB-lite"/>
    </source>
</evidence>
<dbReference type="SUPFAM" id="SSF53807">
    <property type="entry name" value="Helical backbone' metal receptor"/>
    <property type="match status" value="1"/>
</dbReference>
<dbReference type="InterPro" id="IPR002491">
    <property type="entry name" value="ABC_transptr_periplasmic_BD"/>
</dbReference>
<comment type="caution">
    <text evidence="6">The sequence shown here is derived from an EMBL/GenBank/DDBJ whole genome shotgun (WGS) entry which is preliminary data.</text>
</comment>
<dbReference type="Pfam" id="PF01497">
    <property type="entry name" value="Peripla_BP_2"/>
    <property type="match status" value="1"/>
</dbReference>
<sequence length="394" mass="43393">MSRDEPTRRDYVKYGGAVVGGGLFAGCTGDSGASGTTTDATASQETTTSTTTDSTYEVTMSPVGTVEFEQPPESVFTVSPHLAGMALALGHGDAVNAIYAPAYFDGLWNRFLEPLPGVSADWADVATSWNPDKELLYELDSDLHLNDPVYMVAMMGAWEQSDTTEIRDNIAPFFGNMYSNGNTTTPDWVEDYRYYGLWEMFEKVARVFQESERYDALATIHRNMVSTIEENLPPADDRPTVANVILAEKAVYVYNVNGPGFYRAHTRPLGAVDALEDVPVDSSVGYETLIDADPDVILITDGMAESRDMDSVRQQLNDGATREISAVQNARIYPLGTRLQGPLMNLFQTEMAAKELYPETFGAWPDYDGGPYPEIPEGERLFDRQRVADIVIGN</sequence>
<comment type="subcellular location">
    <subcellularLocation>
        <location evidence="1">Cell envelope</location>
    </subcellularLocation>
</comment>
<dbReference type="PANTHER" id="PTHR30532:SF1">
    <property type="entry name" value="IRON(3+)-HYDROXAMATE-BINDING PROTEIN FHUD"/>
    <property type="match status" value="1"/>
</dbReference>
<evidence type="ECO:0000259" key="5">
    <source>
        <dbReference type="PROSITE" id="PS50983"/>
    </source>
</evidence>
<evidence type="ECO:0000313" key="7">
    <source>
        <dbReference type="Proteomes" id="UP001500837"/>
    </source>
</evidence>
<reference evidence="6 7" key="1">
    <citation type="journal article" date="2019" name="Int. J. Syst. Evol. Microbiol.">
        <title>The Global Catalogue of Microorganisms (GCM) 10K type strain sequencing project: providing services to taxonomists for standard genome sequencing and annotation.</title>
        <authorList>
            <consortium name="The Broad Institute Genomics Platform"/>
            <consortium name="The Broad Institute Genome Sequencing Center for Infectious Disease"/>
            <person name="Wu L."/>
            <person name="Ma J."/>
        </authorList>
    </citation>
    <scope>NUCLEOTIDE SEQUENCE [LARGE SCALE GENOMIC DNA]</scope>
    <source>
        <strain evidence="6 7">JCM 16330</strain>
    </source>
</reference>
<name>A0AAV3S5H0_9EURY</name>
<evidence type="ECO:0000256" key="3">
    <source>
        <dbReference type="ARBA" id="ARBA00022729"/>
    </source>
</evidence>
<dbReference type="EMBL" id="BAAABL010000020">
    <property type="protein sequence ID" value="GAA0291909.1"/>
    <property type="molecule type" value="Genomic_DNA"/>
</dbReference>
<dbReference type="Proteomes" id="UP001500837">
    <property type="component" value="Unassembled WGS sequence"/>
</dbReference>
<proteinExistence type="predicted"/>
<protein>
    <submittedName>
        <fullName evidence="6">ABC transporter substrate-binding protein</fullName>
    </submittedName>
</protein>